<protein>
    <recommendedName>
        <fullName evidence="4">Electron transfer flavoprotein alpha/beta-subunit N-terminal domain-containing protein</fullName>
    </recommendedName>
</protein>
<accession>A0A0B9GXA2</accession>
<proteinExistence type="inferred from homology"/>
<evidence type="ECO:0000256" key="2">
    <source>
        <dbReference type="ARBA" id="ARBA00022448"/>
    </source>
</evidence>
<dbReference type="InterPro" id="IPR012255">
    <property type="entry name" value="ETF_b"/>
</dbReference>
<reference evidence="5 6" key="1">
    <citation type="submission" date="2014-12" db="EMBL/GenBank/DDBJ databases">
        <title>Genome sequencing of Photobacterium gaetbulicola AD005a.</title>
        <authorList>
            <person name="Adrian T.G.S."/>
            <person name="Chan K.G."/>
        </authorList>
    </citation>
    <scope>NUCLEOTIDE SEQUENCE [LARGE SCALE GENOMIC DNA]</scope>
    <source>
        <strain evidence="5 6">AD005a</strain>
    </source>
</reference>
<dbReference type="InterPro" id="IPR014729">
    <property type="entry name" value="Rossmann-like_a/b/a_fold"/>
</dbReference>
<dbReference type="SUPFAM" id="SSF52402">
    <property type="entry name" value="Adenine nucleotide alpha hydrolases-like"/>
    <property type="match status" value="1"/>
</dbReference>
<comment type="similarity">
    <text evidence="1">Belongs to the ETF beta-subunit/FixA family.</text>
</comment>
<evidence type="ECO:0000313" key="6">
    <source>
        <dbReference type="Proteomes" id="UP000031278"/>
    </source>
</evidence>
<comment type="caution">
    <text evidence="5">The sequence shown here is derived from an EMBL/GenBank/DDBJ whole genome shotgun (WGS) entry which is preliminary data.</text>
</comment>
<evidence type="ECO:0000256" key="3">
    <source>
        <dbReference type="ARBA" id="ARBA00022982"/>
    </source>
</evidence>
<sequence length="265" mass="29505">MQVLVCVKLLAEAMWQAADPMINQETGARCTLSPDASCTLSFNPVDEGALALLLKANQSLQLNMATLTIADQRGDALLQRLIANGYQHAIRIEPPHWPLEFAPRSTAAIIADFAKQQQIPWIVVGPEQGGAENHETGFLLAELLGYPCIQDVVEIQQMSHTEVELSCQHGNIRQRYRVKGPSVWIAHRSVAQHSLPVPTLMARMKSRDQKIIHHPMPLAVPVEEGRTVDFQWIAEPNSSCRFFSLDDIGSLATEVRKIIGKEEYK</sequence>
<organism evidence="5 6">
    <name type="scientific">Photobacterium gaetbulicola</name>
    <dbReference type="NCBI Taxonomy" id="1295392"/>
    <lineage>
        <taxon>Bacteria</taxon>
        <taxon>Pseudomonadati</taxon>
        <taxon>Pseudomonadota</taxon>
        <taxon>Gammaproteobacteria</taxon>
        <taxon>Vibrionales</taxon>
        <taxon>Vibrionaceae</taxon>
        <taxon>Photobacterium</taxon>
    </lineage>
</organism>
<dbReference type="GO" id="GO:0009055">
    <property type="term" value="F:electron transfer activity"/>
    <property type="evidence" value="ECO:0007669"/>
    <property type="project" value="InterPro"/>
</dbReference>
<dbReference type="InterPro" id="IPR014730">
    <property type="entry name" value="ETF_a/b_N"/>
</dbReference>
<name>A0A0B9GXA2_9GAMM</name>
<dbReference type="Gene3D" id="3.40.50.620">
    <property type="entry name" value="HUPs"/>
    <property type="match status" value="1"/>
</dbReference>
<evidence type="ECO:0000313" key="5">
    <source>
        <dbReference type="EMBL" id="KHT63361.1"/>
    </source>
</evidence>
<dbReference type="Proteomes" id="UP000031278">
    <property type="component" value="Unassembled WGS sequence"/>
</dbReference>
<feature type="domain" description="Electron transfer flavoprotein alpha/beta-subunit N-terminal" evidence="4">
    <location>
        <begin position="41"/>
        <end position="186"/>
    </location>
</feature>
<gene>
    <name evidence="5" type="ORF">RJ45_13315</name>
</gene>
<dbReference type="Pfam" id="PF01012">
    <property type="entry name" value="ETF"/>
    <property type="match status" value="1"/>
</dbReference>
<dbReference type="PANTHER" id="PTHR21294">
    <property type="entry name" value="ELECTRON TRANSFER FLAVOPROTEIN BETA-SUBUNIT"/>
    <property type="match status" value="1"/>
</dbReference>
<evidence type="ECO:0000259" key="4">
    <source>
        <dbReference type="Pfam" id="PF01012"/>
    </source>
</evidence>
<dbReference type="AlphaFoldDB" id="A0A0B9GXA2"/>
<dbReference type="EMBL" id="JWLZ01000159">
    <property type="protein sequence ID" value="KHT63361.1"/>
    <property type="molecule type" value="Genomic_DNA"/>
</dbReference>
<keyword evidence="2" id="KW-0813">Transport</keyword>
<evidence type="ECO:0000256" key="1">
    <source>
        <dbReference type="ARBA" id="ARBA00007557"/>
    </source>
</evidence>
<dbReference type="PANTHER" id="PTHR21294:SF8">
    <property type="entry name" value="ELECTRON TRANSFER FLAVOPROTEIN SUBUNIT BETA"/>
    <property type="match status" value="1"/>
</dbReference>
<keyword evidence="3" id="KW-0249">Electron transport</keyword>